<evidence type="ECO:0000256" key="8">
    <source>
        <dbReference type="ARBA" id="ARBA00022989"/>
    </source>
</evidence>
<dbReference type="AlphaFoldDB" id="A0AAN9JPT3"/>
<evidence type="ECO:0000256" key="5">
    <source>
        <dbReference type="ARBA" id="ARBA00022692"/>
    </source>
</evidence>
<keyword evidence="9 12" id="KW-0472">Membrane</keyword>
<dbReference type="Proteomes" id="UP001359559">
    <property type="component" value="Unassembled WGS sequence"/>
</dbReference>
<dbReference type="FunFam" id="3.80.10.10:FF:000095">
    <property type="entry name" value="LRR receptor-like serine/threonine-protein kinase GSO1"/>
    <property type="match status" value="1"/>
</dbReference>
<sequence>MLGYFVIPLLYLLVSITPSVVSTLCIEEERIALLKIRKDLKDPSNCFSWIGKDCCNWAGIQCDNQTGHVLMLDLNRYSRFFPITKEMFLCSRLSGEINPSLTGLKHLNHLDLSNNNFQGTPIPNFIGSLNMLSYLGLSNANFSGIVPTHLGNLSNLHFLDISSAPGLLWVGDISWISSLSSLQYLDMESVNISNKSHELFQGINMMPSLLELHLSNCNLGTLPLSFPFGNVTSLSVLVLSGNPFNSPTPSWLFNMPTLTQLELSFTSLRGFPPVLGRGNLCNLQTLHLSRNYNLTGDVAEILGALSSCKALESLDLRWNKLSGKLPYSLGRFKILNYLDLSNNLILGPLPASIGNLSNLRFLNLEGNKMNGKIPESIGQLSMLINLDLLQNYWEGTMTNIHFHNLTNLMGFSMSSKNNSFALKVTQEWVPPFKLLQHVEIRDCHVGPAFPIWLRNLSSLTDVILQNVGIYGDIPHWLFNMSSQIWQLDLSHNNISGYLPKKMNFSGSGLPYVEVDFSFNQLKGSIPLWSNVRVLTLGNNLLSGTVPTNIGDEMPYLQYLDLSSNHLNGSIPLSINMTYLNLVDLSNNHLTGEIPEFGRGMRELRIIDLSSNSLSGGIPTSIRSLRLLSILELSNNNLSADLSSAFQNFTGLKSLSLGNNRFFGSMPKEFTKNLPLLVELLLRGNTLIGSIPEEICHLPFLHILDLAENNLSGSIPACFGDAYGFKLPQTVFVYVLFSGPYNKHTELVMKGRMVEYWNKMLVHSCIDLSNNHFSGEIPEKLTELIHLGSLNLSWNRLTGDIPDNIGSLRDLESLDLSHNHRSGLIPQSMASLTFLSQLNLSYNNLSGQIPIANQFGTFPDPSIYAGNPKLCGVPLPTNCSSPLPKSGERKDGADDDKTERLWVEGSIAVGYITGFWLVCGSLVLKRRWRHAYFNFVFDKRDQLLVLVAVKLARARRRLGLESN</sequence>
<evidence type="ECO:0000256" key="11">
    <source>
        <dbReference type="ARBA" id="ARBA00023180"/>
    </source>
</evidence>
<dbReference type="SUPFAM" id="SSF52047">
    <property type="entry name" value="RNI-like"/>
    <property type="match status" value="1"/>
</dbReference>
<evidence type="ECO:0000256" key="13">
    <source>
        <dbReference type="SAM" id="SignalP"/>
    </source>
</evidence>
<keyword evidence="3" id="KW-1003">Cell membrane</keyword>
<proteinExistence type="inferred from homology"/>
<evidence type="ECO:0000256" key="1">
    <source>
        <dbReference type="ARBA" id="ARBA00004251"/>
    </source>
</evidence>
<dbReference type="InterPro" id="IPR003591">
    <property type="entry name" value="Leu-rich_rpt_typical-subtyp"/>
</dbReference>
<dbReference type="SUPFAM" id="SSF52058">
    <property type="entry name" value="L domain-like"/>
    <property type="match status" value="2"/>
</dbReference>
<organism evidence="15 16">
    <name type="scientific">Clitoria ternatea</name>
    <name type="common">Butterfly pea</name>
    <dbReference type="NCBI Taxonomy" id="43366"/>
    <lineage>
        <taxon>Eukaryota</taxon>
        <taxon>Viridiplantae</taxon>
        <taxon>Streptophyta</taxon>
        <taxon>Embryophyta</taxon>
        <taxon>Tracheophyta</taxon>
        <taxon>Spermatophyta</taxon>
        <taxon>Magnoliopsida</taxon>
        <taxon>eudicotyledons</taxon>
        <taxon>Gunneridae</taxon>
        <taxon>Pentapetalae</taxon>
        <taxon>rosids</taxon>
        <taxon>fabids</taxon>
        <taxon>Fabales</taxon>
        <taxon>Fabaceae</taxon>
        <taxon>Papilionoideae</taxon>
        <taxon>50 kb inversion clade</taxon>
        <taxon>NPAAA clade</taxon>
        <taxon>indigoferoid/millettioid clade</taxon>
        <taxon>Phaseoleae</taxon>
        <taxon>Clitoria</taxon>
    </lineage>
</organism>
<comment type="similarity">
    <text evidence="2">Belongs to the RLP family.</text>
</comment>
<dbReference type="InterPro" id="IPR013210">
    <property type="entry name" value="LRR_N_plant-typ"/>
</dbReference>
<dbReference type="PANTHER" id="PTHR48063:SF29">
    <property type="entry name" value="LRR RECEPTOR-LIKE KINASE FAMILY PROTEIN"/>
    <property type="match status" value="1"/>
</dbReference>
<feature type="chain" id="PRO_5042859629" description="Leucine-rich repeat-containing N-terminal plant-type domain-containing protein" evidence="13">
    <location>
        <begin position="24"/>
        <end position="962"/>
    </location>
</feature>
<feature type="signal peptide" evidence="13">
    <location>
        <begin position="1"/>
        <end position="23"/>
    </location>
</feature>
<evidence type="ECO:0000256" key="2">
    <source>
        <dbReference type="ARBA" id="ARBA00009592"/>
    </source>
</evidence>
<gene>
    <name evidence="15" type="ORF">RJT34_13926</name>
</gene>
<evidence type="ECO:0000256" key="4">
    <source>
        <dbReference type="ARBA" id="ARBA00022614"/>
    </source>
</evidence>
<dbReference type="Pfam" id="PF00560">
    <property type="entry name" value="LRR_1"/>
    <property type="match status" value="7"/>
</dbReference>
<evidence type="ECO:0000256" key="6">
    <source>
        <dbReference type="ARBA" id="ARBA00022729"/>
    </source>
</evidence>
<comment type="caution">
    <text evidence="15">The sequence shown here is derived from an EMBL/GenBank/DDBJ whole genome shotgun (WGS) entry which is preliminary data.</text>
</comment>
<accession>A0AAN9JPT3</accession>
<reference evidence="15 16" key="1">
    <citation type="submission" date="2024-01" db="EMBL/GenBank/DDBJ databases">
        <title>The genomes of 5 underutilized Papilionoideae crops provide insights into root nodulation and disease resistance.</title>
        <authorList>
            <person name="Yuan L."/>
        </authorList>
    </citation>
    <scope>NUCLEOTIDE SEQUENCE [LARGE SCALE GENOMIC DNA]</scope>
    <source>
        <strain evidence="15">LY-2023</strain>
        <tissue evidence="15">Leaf</tissue>
    </source>
</reference>
<dbReference type="Pfam" id="PF13855">
    <property type="entry name" value="LRR_8"/>
    <property type="match status" value="2"/>
</dbReference>
<keyword evidence="16" id="KW-1185">Reference proteome</keyword>
<dbReference type="FunFam" id="3.80.10.10:FF:000383">
    <property type="entry name" value="Leucine-rich repeat receptor protein kinase EMS1"/>
    <property type="match status" value="1"/>
</dbReference>
<evidence type="ECO:0000256" key="10">
    <source>
        <dbReference type="ARBA" id="ARBA00023170"/>
    </source>
</evidence>
<feature type="domain" description="Leucine-rich repeat-containing N-terminal plant-type" evidence="14">
    <location>
        <begin position="28"/>
        <end position="63"/>
    </location>
</feature>
<name>A0AAN9JPT3_CLITE</name>
<dbReference type="InterPro" id="IPR032675">
    <property type="entry name" value="LRR_dom_sf"/>
</dbReference>
<dbReference type="SMART" id="SM00369">
    <property type="entry name" value="LRR_TYP"/>
    <property type="match status" value="10"/>
</dbReference>
<keyword evidence="10" id="KW-0675">Receptor</keyword>
<evidence type="ECO:0000313" key="15">
    <source>
        <dbReference type="EMBL" id="KAK7303027.1"/>
    </source>
</evidence>
<keyword evidence="6 13" id="KW-0732">Signal</keyword>
<evidence type="ECO:0000259" key="14">
    <source>
        <dbReference type="Pfam" id="PF08263"/>
    </source>
</evidence>
<dbReference type="InterPro" id="IPR046956">
    <property type="entry name" value="RLP23-like"/>
</dbReference>
<evidence type="ECO:0000256" key="12">
    <source>
        <dbReference type="SAM" id="Phobius"/>
    </source>
</evidence>
<evidence type="ECO:0000256" key="9">
    <source>
        <dbReference type="ARBA" id="ARBA00023136"/>
    </source>
</evidence>
<keyword evidence="7" id="KW-0677">Repeat</keyword>
<dbReference type="InterPro" id="IPR001611">
    <property type="entry name" value="Leu-rich_rpt"/>
</dbReference>
<dbReference type="Gene3D" id="3.80.10.10">
    <property type="entry name" value="Ribonuclease Inhibitor"/>
    <property type="match status" value="3"/>
</dbReference>
<keyword evidence="11" id="KW-0325">Glycoprotein</keyword>
<keyword evidence="8 12" id="KW-1133">Transmembrane helix</keyword>
<protein>
    <recommendedName>
        <fullName evidence="14">Leucine-rich repeat-containing N-terminal plant-type domain-containing protein</fullName>
    </recommendedName>
</protein>
<dbReference type="Pfam" id="PF08263">
    <property type="entry name" value="LRRNT_2"/>
    <property type="match status" value="1"/>
</dbReference>
<dbReference type="EMBL" id="JAYKXN010000003">
    <property type="protein sequence ID" value="KAK7303027.1"/>
    <property type="molecule type" value="Genomic_DNA"/>
</dbReference>
<dbReference type="PANTHER" id="PTHR48063">
    <property type="entry name" value="LRR RECEPTOR-LIKE KINASE"/>
    <property type="match status" value="1"/>
</dbReference>
<dbReference type="GO" id="GO:0005886">
    <property type="term" value="C:plasma membrane"/>
    <property type="evidence" value="ECO:0007669"/>
    <property type="project" value="UniProtKB-SubCell"/>
</dbReference>
<evidence type="ECO:0000256" key="7">
    <source>
        <dbReference type="ARBA" id="ARBA00022737"/>
    </source>
</evidence>
<feature type="transmembrane region" description="Helical" evidence="12">
    <location>
        <begin position="900"/>
        <end position="923"/>
    </location>
</feature>
<comment type="subcellular location">
    <subcellularLocation>
        <location evidence="1">Cell membrane</location>
        <topology evidence="1">Single-pass type I membrane protein</topology>
    </subcellularLocation>
</comment>
<evidence type="ECO:0000256" key="3">
    <source>
        <dbReference type="ARBA" id="ARBA00022475"/>
    </source>
</evidence>
<keyword evidence="4" id="KW-0433">Leucine-rich repeat</keyword>
<evidence type="ECO:0000313" key="16">
    <source>
        <dbReference type="Proteomes" id="UP001359559"/>
    </source>
</evidence>
<keyword evidence="5 12" id="KW-0812">Transmembrane</keyword>